<feature type="compositionally biased region" description="Gly residues" evidence="1">
    <location>
        <begin position="237"/>
        <end position="250"/>
    </location>
</feature>
<feature type="compositionally biased region" description="Gly residues" evidence="1">
    <location>
        <begin position="338"/>
        <end position="358"/>
    </location>
</feature>
<feature type="region of interest" description="Disordered" evidence="1">
    <location>
        <begin position="335"/>
        <end position="378"/>
    </location>
</feature>
<feature type="region of interest" description="Disordered" evidence="1">
    <location>
        <begin position="237"/>
        <end position="261"/>
    </location>
</feature>
<evidence type="ECO:0000256" key="1">
    <source>
        <dbReference type="SAM" id="MobiDB-lite"/>
    </source>
</evidence>
<dbReference type="RefSeq" id="WP_014103782.1">
    <property type="nucleotide sequence ID" value="NC_016026.1"/>
</dbReference>
<keyword evidence="2" id="KW-0732">Signal</keyword>
<dbReference type="OrthoDB" id="9837469at2"/>
<keyword evidence="4" id="KW-1185">Reference proteome</keyword>
<protein>
    <recommendedName>
        <fullName evidence="5">Glycine rich protein</fullName>
    </recommendedName>
</protein>
<dbReference type="AlphaFoldDB" id="G2KT15"/>
<evidence type="ECO:0000313" key="4">
    <source>
        <dbReference type="Proteomes" id="UP000009286"/>
    </source>
</evidence>
<reference evidence="3 4" key="1">
    <citation type="journal article" date="2011" name="BMC Genomics">
        <title>Genomic insights into an obligate epibiotic bacterial predator: Micavibrio aeruginosavorus ARL-13.</title>
        <authorList>
            <person name="Wang Z."/>
            <person name="Kadouri D."/>
            <person name="Wu M."/>
        </authorList>
    </citation>
    <scope>NUCLEOTIDE SEQUENCE [LARGE SCALE GENOMIC DNA]</scope>
    <source>
        <strain evidence="3 4">ARL-13</strain>
    </source>
</reference>
<evidence type="ECO:0000313" key="3">
    <source>
        <dbReference type="EMBL" id="AEP10559.1"/>
    </source>
</evidence>
<evidence type="ECO:0000256" key="2">
    <source>
        <dbReference type="SAM" id="SignalP"/>
    </source>
</evidence>
<dbReference type="Proteomes" id="UP000009286">
    <property type="component" value="Chromosome"/>
</dbReference>
<feature type="signal peptide" evidence="2">
    <location>
        <begin position="1"/>
        <end position="17"/>
    </location>
</feature>
<proteinExistence type="predicted"/>
<dbReference type="HOGENOM" id="CLU_719267_0_0_5"/>
<feature type="chain" id="PRO_5003432272" description="Glycine rich protein" evidence="2">
    <location>
        <begin position="18"/>
        <end position="378"/>
    </location>
</feature>
<dbReference type="KEGG" id="mai:MICA_2256"/>
<dbReference type="eggNOG" id="COG1520">
    <property type="taxonomic scope" value="Bacteria"/>
</dbReference>
<accession>G2KT15</accession>
<dbReference type="STRING" id="856793.MICA_2256"/>
<evidence type="ECO:0008006" key="5">
    <source>
        <dbReference type="Google" id="ProtNLM"/>
    </source>
</evidence>
<organism evidence="3 4">
    <name type="scientific">Micavibrio aeruginosavorus (strain ARL-13)</name>
    <dbReference type="NCBI Taxonomy" id="856793"/>
    <lineage>
        <taxon>Bacteria</taxon>
        <taxon>Pseudomonadati</taxon>
        <taxon>Bdellovibrionota</taxon>
        <taxon>Bdellovibrionia</taxon>
        <taxon>Bdellovibrionales</taxon>
        <taxon>Pseudobdellovibrionaceae</taxon>
        <taxon>Micavibrio</taxon>
    </lineage>
</organism>
<sequence length="378" mass="35762">MIAIAGFCALVPNAAHAACTSPAKGEGAIEWFTADQKFKYCDNTNWVVIGTGGSWVVSGSDIYYTTDMVGINRSNPAVMLDVGGSVRIGDNSVTCNTAREGAIRYSSVNTVDFCDGTSWKSFSGITPSTCPTTEYTTPGSYTYTVTAGCTNLILESYGAGGGGGWASYAGGGGGSSRIEYPASTIVSLGGGGGGGGGDAGGPGGGGGGGYGKKLMTLSVGNVLNIYVGQGGQNGCSNNGGAGGNPSGGTLGNSSNGGNSTYGGGGGGDGGYRGGTSTYGGGGGGGDGVDNNGSTTTYGGAGGADVAYLCGTSTYGGPCGGSKSGGGGGYGIGDVALQGSGGNSSAGGTAAGGGTGTGGAPASACNRGGDGKVVIRPQQ</sequence>
<gene>
    <name evidence="3" type="ordered locus">MICA_2256</name>
</gene>
<name>G2KT15_MICAA</name>
<dbReference type="EMBL" id="CP002382">
    <property type="protein sequence ID" value="AEP10559.1"/>
    <property type="molecule type" value="Genomic_DNA"/>
</dbReference>